<evidence type="ECO:0000313" key="4">
    <source>
        <dbReference type="EMBL" id="RXH90985.1"/>
    </source>
</evidence>
<evidence type="ECO:0000313" key="5">
    <source>
        <dbReference type="Proteomes" id="UP000290289"/>
    </source>
</evidence>
<reference evidence="4 5" key="1">
    <citation type="submission" date="2018-10" db="EMBL/GenBank/DDBJ databases">
        <title>A high-quality apple genome assembly.</title>
        <authorList>
            <person name="Hu J."/>
        </authorList>
    </citation>
    <scope>NUCLEOTIDE SEQUENCE [LARGE SCALE GENOMIC DNA]</scope>
    <source>
        <strain evidence="5">cv. HFTH1</strain>
        <tissue evidence="4">Young leaf</tissue>
    </source>
</reference>
<gene>
    <name evidence="4" type="ORF">DVH24_006930</name>
</gene>
<dbReference type="STRING" id="3750.A0A498J845"/>
<keyword evidence="2" id="KW-0547">Nucleotide-binding</keyword>
<keyword evidence="1" id="KW-0235">DNA replication</keyword>
<dbReference type="GO" id="GO:0003689">
    <property type="term" value="F:DNA clamp loader activity"/>
    <property type="evidence" value="ECO:0007669"/>
    <property type="project" value="TreeGrafter"/>
</dbReference>
<protein>
    <recommendedName>
        <fullName evidence="6">Replication factor C C-terminal domain-containing protein</fullName>
    </recommendedName>
</protein>
<dbReference type="GO" id="GO:0005524">
    <property type="term" value="F:ATP binding"/>
    <property type="evidence" value="ECO:0007669"/>
    <property type="project" value="UniProtKB-KW"/>
</dbReference>
<evidence type="ECO:0000256" key="1">
    <source>
        <dbReference type="ARBA" id="ARBA00022705"/>
    </source>
</evidence>
<keyword evidence="3" id="KW-0067">ATP-binding</keyword>
<dbReference type="InterPro" id="IPR050238">
    <property type="entry name" value="DNA_Rep/Repair_Clamp_Loader"/>
</dbReference>
<dbReference type="GO" id="GO:0005663">
    <property type="term" value="C:DNA replication factor C complex"/>
    <property type="evidence" value="ECO:0007669"/>
    <property type="project" value="TreeGrafter"/>
</dbReference>
<proteinExistence type="predicted"/>
<dbReference type="InterPro" id="IPR047854">
    <property type="entry name" value="RFC_lid"/>
</dbReference>
<dbReference type="AlphaFoldDB" id="A0A498J845"/>
<dbReference type="GO" id="GO:0006281">
    <property type="term" value="P:DNA repair"/>
    <property type="evidence" value="ECO:0007669"/>
    <property type="project" value="TreeGrafter"/>
</dbReference>
<organism evidence="4 5">
    <name type="scientific">Malus domestica</name>
    <name type="common">Apple</name>
    <name type="synonym">Pyrus malus</name>
    <dbReference type="NCBI Taxonomy" id="3750"/>
    <lineage>
        <taxon>Eukaryota</taxon>
        <taxon>Viridiplantae</taxon>
        <taxon>Streptophyta</taxon>
        <taxon>Embryophyta</taxon>
        <taxon>Tracheophyta</taxon>
        <taxon>Spermatophyta</taxon>
        <taxon>Magnoliopsida</taxon>
        <taxon>eudicotyledons</taxon>
        <taxon>Gunneridae</taxon>
        <taxon>Pentapetalae</taxon>
        <taxon>rosids</taxon>
        <taxon>fabids</taxon>
        <taxon>Rosales</taxon>
        <taxon>Rosaceae</taxon>
        <taxon>Amygdaloideae</taxon>
        <taxon>Maleae</taxon>
        <taxon>Malus</taxon>
    </lineage>
</organism>
<dbReference type="EMBL" id="RDQH01000334">
    <property type="protein sequence ID" value="RXH90985.1"/>
    <property type="molecule type" value="Genomic_DNA"/>
</dbReference>
<dbReference type="Gene3D" id="1.10.8.60">
    <property type="match status" value="1"/>
</dbReference>
<accession>A0A498J845</accession>
<evidence type="ECO:0000256" key="3">
    <source>
        <dbReference type="ARBA" id="ARBA00022840"/>
    </source>
</evidence>
<dbReference type="GO" id="GO:0005634">
    <property type="term" value="C:nucleus"/>
    <property type="evidence" value="ECO:0007669"/>
    <property type="project" value="TreeGrafter"/>
</dbReference>
<sequence>MHGATGSQLLTMDRKISAKASERFGAAGRGGRSPHQHLRDLKCNIHEASICKTLTHLLLFLYLPELYKSRVLELNAILGMPFSLTFCYAECPKTIIEPLALRCAKFRFKPLSEDIMISRILHIVQEEGLNLDPEVLSTLSSTSQGDLRRALTFLQVIGG</sequence>
<dbReference type="GO" id="GO:0006261">
    <property type="term" value="P:DNA-templated DNA replication"/>
    <property type="evidence" value="ECO:0007669"/>
    <property type="project" value="TreeGrafter"/>
</dbReference>
<dbReference type="SUPFAM" id="SSF52540">
    <property type="entry name" value="P-loop containing nucleoside triphosphate hydrolases"/>
    <property type="match status" value="1"/>
</dbReference>
<dbReference type="PANTHER" id="PTHR11669:SF20">
    <property type="entry name" value="REPLICATION FACTOR C SUBUNIT 4"/>
    <property type="match status" value="1"/>
</dbReference>
<dbReference type="Pfam" id="PF21960">
    <property type="entry name" value="RCF1-5-like_lid"/>
    <property type="match status" value="1"/>
</dbReference>
<dbReference type="Proteomes" id="UP000290289">
    <property type="component" value="Chromosome 8"/>
</dbReference>
<evidence type="ECO:0000256" key="2">
    <source>
        <dbReference type="ARBA" id="ARBA00022741"/>
    </source>
</evidence>
<dbReference type="PANTHER" id="PTHR11669">
    <property type="entry name" value="REPLICATION FACTOR C / DNA POLYMERASE III GAMMA-TAU SUBUNIT"/>
    <property type="match status" value="1"/>
</dbReference>
<comment type="caution">
    <text evidence="4">The sequence shown here is derived from an EMBL/GenBank/DDBJ whole genome shotgun (WGS) entry which is preliminary data.</text>
</comment>
<dbReference type="CDD" id="cd18140">
    <property type="entry name" value="HLD_clamp_RFC"/>
    <property type="match status" value="1"/>
</dbReference>
<keyword evidence="5" id="KW-1185">Reference proteome</keyword>
<dbReference type="InterPro" id="IPR027417">
    <property type="entry name" value="P-loop_NTPase"/>
</dbReference>
<name>A0A498J845_MALDO</name>
<evidence type="ECO:0008006" key="6">
    <source>
        <dbReference type="Google" id="ProtNLM"/>
    </source>
</evidence>